<evidence type="ECO:0000313" key="5">
    <source>
        <dbReference type="Proteomes" id="UP000305451"/>
    </source>
</evidence>
<dbReference type="CDD" id="cd01043">
    <property type="entry name" value="DPS"/>
    <property type="match status" value="1"/>
</dbReference>
<evidence type="ECO:0000256" key="2">
    <source>
        <dbReference type="RuleBase" id="RU003875"/>
    </source>
</evidence>
<dbReference type="SUPFAM" id="SSF47240">
    <property type="entry name" value="Ferritin-like"/>
    <property type="match status" value="1"/>
</dbReference>
<dbReference type="Gene3D" id="1.20.1260.10">
    <property type="match status" value="1"/>
</dbReference>
<evidence type="ECO:0000313" key="4">
    <source>
        <dbReference type="EMBL" id="TGY93971.1"/>
    </source>
</evidence>
<evidence type="ECO:0000256" key="1">
    <source>
        <dbReference type="ARBA" id="ARBA00009497"/>
    </source>
</evidence>
<dbReference type="PANTHER" id="PTHR42932">
    <property type="entry name" value="GENERAL STRESS PROTEIN 20U"/>
    <property type="match status" value="1"/>
</dbReference>
<dbReference type="PRINTS" id="PR01346">
    <property type="entry name" value="HELNAPAPROT"/>
</dbReference>
<protein>
    <submittedName>
        <fullName evidence="4">DNA starvation/stationary phase protection protein</fullName>
    </submittedName>
</protein>
<dbReference type="InterPro" id="IPR012347">
    <property type="entry name" value="Ferritin-like"/>
</dbReference>
<feature type="domain" description="Ferritin/DPS" evidence="3">
    <location>
        <begin position="30"/>
        <end position="168"/>
    </location>
</feature>
<reference evidence="4 5" key="1">
    <citation type="journal article" date="2013" name="Int. J. Syst. Evol. Microbiol.">
        <title>Marinicauda pacifica gen. nov., sp. nov., a prosthecate alphaproteobacterium of the family Hyphomonadaceae isolated from deep seawater.</title>
        <authorList>
            <person name="Zhang X.Y."/>
            <person name="Li G.W."/>
            <person name="Wang C.S."/>
            <person name="Zhang Y.J."/>
            <person name="Xu X.W."/>
            <person name="Li H."/>
            <person name="Liu A."/>
            <person name="Liu C."/>
            <person name="Xie B.B."/>
            <person name="Qin Q.L."/>
            <person name="Xu Z."/>
            <person name="Chen X.L."/>
            <person name="Zhou B.C."/>
            <person name="Zhang Y.Z."/>
        </authorList>
    </citation>
    <scope>NUCLEOTIDE SEQUENCE [LARGE SCALE GENOMIC DNA]</scope>
    <source>
        <strain evidence="4 5">P-1 km-3</strain>
    </source>
</reference>
<dbReference type="Pfam" id="PF00210">
    <property type="entry name" value="Ferritin"/>
    <property type="match status" value="1"/>
</dbReference>
<evidence type="ECO:0000259" key="3">
    <source>
        <dbReference type="Pfam" id="PF00210"/>
    </source>
</evidence>
<dbReference type="RefSeq" id="WP_135943166.1">
    <property type="nucleotide sequence ID" value="NZ_BMEI01000001.1"/>
</dbReference>
<keyword evidence="5" id="KW-1185">Reference proteome</keyword>
<proteinExistence type="inferred from homology"/>
<sequence>MTDALKTDAELEEKPHISVADDVSRQRLSQQLAMAVADTYMLMVKTQGYHWNVAGPLFVSIHELTESQYEDMFDAADDLAERIRALGERSPGSYREFAEITAIEDDDGKVKSARTMVETLAHDNEKIARRLKQASDIAEDLGDKVSEDMLIERMQVHEQNAWMLRAVAADG</sequence>
<dbReference type="PANTHER" id="PTHR42932:SF3">
    <property type="entry name" value="DNA PROTECTION DURING STARVATION PROTEIN"/>
    <property type="match status" value="1"/>
</dbReference>
<dbReference type="PIRSF" id="PIRSF005900">
    <property type="entry name" value="Dps"/>
    <property type="match status" value="1"/>
</dbReference>
<dbReference type="InterPro" id="IPR008331">
    <property type="entry name" value="Ferritin_DPS_dom"/>
</dbReference>
<gene>
    <name evidence="4" type="ORF">E5162_01395</name>
</gene>
<comment type="similarity">
    <text evidence="1 2">Belongs to the Dps family.</text>
</comment>
<dbReference type="GO" id="GO:0008199">
    <property type="term" value="F:ferric iron binding"/>
    <property type="evidence" value="ECO:0007669"/>
    <property type="project" value="InterPro"/>
</dbReference>
<dbReference type="AlphaFoldDB" id="A0A4S2HDX2"/>
<dbReference type="EMBL" id="SRXV01000001">
    <property type="protein sequence ID" value="TGY93971.1"/>
    <property type="molecule type" value="Genomic_DNA"/>
</dbReference>
<dbReference type="Proteomes" id="UP000305451">
    <property type="component" value="Unassembled WGS sequence"/>
</dbReference>
<accession>A0A4S2HDX2</accession>
<organism evidence="4 5">
    <name type="scientific">Marinicauda pacifica</name>
    <dbReference type="NCBI Taxonomy" id="1133559"/>
    <lineage>
        <taxon>Bacteria</taxon>
        <taxon>Pseudomonadati</taxon>
        <taxon>Pseudomonadota</taxon>
        <taxon>Alphaproteobacteria</taxon>
        <taxon>Maricaulales</taxon>
        <taxon>Maricaulaceae</taxon>
        <taxon>Marinicauda</taxon>
    </lineage>
</organism>
<dbReference type="InterPro" id="IPR002177">
    <property type="entry name" value="DPS_DNA-bd"/>
</dbReference>
<dbReference type="InterPro" id="IPR009078">
    <property type="entry name" value="Ferritin-like_SF"/>
</dbReference>
<name>A0A4S2HDX2_9PROT</name>
<dbReference type="OrthoDB" id="9797687at2"/>
<comment type="caution">
    <text evidence="4">The sequence shown here is derived from an EMBL/GenBank/DDBJ whole genome shotgun (WGS) entry which is preliminary data.</text>
</comment>